<keyword evidence="1 2" id="KW-0648">Protein biosynthesis</keyword>
<evidence type="ECO:0000259" key="3">
    <source>
        <dbReference type="Pfam" id="PF04073"/>
    </source>
</evidence>
<keyword evidence="2" id="KW-0456">Lyase</keyword>
<reference evidence="4 5" key="1">
    <citation type="submission" date="2021-06" db="EMBL/GenBank/DDBJ databases">
        <title>Enterococcus alishanensis sp. nov., a novel lactic acid bacterium isolated from fresh coffee beans.</title>
        <authorList>
            <person name="Chen Y.-S."/>
        </authorList>
    </citation>
    <scope>NUCLEOTIDE SEQUENCE [LARGE SCALE GENOMIC DNA]</scope>
    <source>
        <strain evidence="4 5">ALS3</strain>
    </source>
</reference>
<dbReference type="PANTHER" id="PTHR30411">
    <property type="entry name" value="CYTOPLASMIC PROTEIN"/>
    <property type="match status" value="1"/>
</dbReference>
<comment type="caution">
    <text evidence="4">The sequence shown here is derived from an EMBL/GenBank/DDBJ whole genome shotgun (WGS) entry which is preliminary data.</text>
</comment>
<dbReference type="Pfam" id="PF04073">
    <property type="entry name" value="tRNA_edit"/>
    <property type="match status" value="1"/>
</dbReference>
<proteinExistence type="inferred from homology"/>
<dbReference type="RefSeq" id="WP_218327525.1">
    <property type="nucleotide sequence ID" value="NZ_JAHUZB010000010.1"/>
</dbReference>
<name>A0ABS6TH98_9ENTE</name>
<organism evidence="4 5">
    <name type="scientific">Enterococcus alishanensis</name>
    <dbReference type="NCBI Taxonomy" id="1303817"/>
    <lineage>
        <taxon>Bacteria</taxon>
        <taxon>Bacillati</taxon>
        <taxon>Bacillota</taxon>
        <taxon>Bacilli</taxon>
        <taxon>Lactobacillales</taxon>
        <taxon>Enterococcaceae</taxon>
        <taxon>Enterococcus</taxon>
    </lineage>
</organism>
<dbReference type="PIRSF" id="PIRSF006181">
    <property type="entry name" value="EbsC_YbaK"/>
    <property type="match status" value="1"/>
</dbReference>
<sequence length="153" mass="16922">MANEVETYLIEKKIPFTAITLPVEDEELTEVPKDAEKIFKTLVLKGDKTGVVIALVPWQARLDYKKAAKATGNRKIGFPPMDFVLEHTGYVHGANTPIGIQMHHPEYTLLIDQSIKDYPSVIISSGELGHAVEIAVTDLLELLQSSVVDLLKV</sequence>
<protein>
    <recommendedName>
        <fullName evidence="2">Cys-tRNA(Pro)/Cys-tRNA(Cys) deacylase</fullName>
        <ecNumber evidence="2">4.2.-.-</ecNumber>
    </recommendedName>
</protein>
<keyword evidence="5" id="KW-1185">Reference proteome</keyword>
<evidence type="ECO:0000313" key="4">
    <source>
        <dbReference type="EMBL" id="MBV7392313.1"/>
    </source>
</evidence>
<dbReference type="EC" id="4.2.-.-" evidence="2"/>
<gene>
    <name evidence="4" type="ORF">KUA55_16645</name>
</gene>
<accession>A0ABS6TH98</accession>
<dbReference type="Proteomes" id="UP000774130">
    <property type="component" value="Unassembled WGS sequence"/>
</dbReference>
<dbReference type="InterPro" id="IPR004369">
    <property type="entry name" value="Prolyl-tRNA_editing_YbaK/EbsC"/>
</dbReference>
<evidence type="ECO:0000256" key="1">
    <source>
        <dbReference type="ARBA" id="ARBA00022917"/>
    </source>
</evidence>
<dbReference type="EMBL" id="JAHUZB010000010">
    <property type="protein sequence ID" value="MBV7392313.1"/>
    <property type="molecule type" value="Genomic_DNA"/>
</dbReference>
<comment type="similarity">
    <text evidence="2">Belongs to the prolyl-tRNA editing family. YbaK/EbsC subfamily.</text>
</comment>
<evidence type="ECO:0000256" key="2">
    <source>
        <dbReference type="PIRNR" id="PIRNR006181"/>
    </source>
</evidence>
<dbReference type="PANTHER" id="PTHR30411:SF0">
    <property type="entry name" value="CYS-TRNA(PRO)_CYS-TRNA(CYS) DEACYLASE YBAK"/>
    <property type="match status" value="1"/>
</dbReference>
<dbReference type="InterPro" id="IPR007214">
    <property type="entry name" value="YbaK/aa-tRNA-synth-assoc-dom"/>
</dbReference>
<evidence type="ECO:0000313" key="5">
    <source>
        <dbReference type="Proteomes" id="UP000774130"/>
    </source>
</evidence>
<feature type="domain" description="YbaK/aminoacyl-tRNA synthetase-associated" evidence="3">
    <location>
        <begin position="33"/>
        <end position="142"/>
    </location>
</feature>